<name>A0A314XT23_PRUYE</name>
<protein>
    <submittedName>
        <fullName evidence="4">TMV resistance protein N-like isoform X1</fullName>
    </submittedName>
</protein>
<evidence type="ECO:0000313" key="4">
    <source>
        <dbReference type="EMBL" id="PQP94317.1"/>
    </source>
</evidence>
<dbReference type="AlphaFoldDB" id="A0A314XT23"/>
<organism evidence="4 5">
    <name type="scientific">Prunus yedoensis var. nudiflora</name>
    <dbReference type="NCBI Taxonomy" id="2094558"/>
    <lineage>
        <taxon>Eukaryota</taxon>
        <taxon>Viridiplantae</taxon>
        <taxon>Streptophyta</taxon>
        <taxon>Embryophyta</taxon>
        <taxon>Tracheophyta</taxon>
        <taxon>Spermatophyta</taxon>
        <taxon>Magnoliopsida</taxon>
        <taxon>eudicotyledons</taxon>
        <taxon>Gunneridae</taxon>
        <taxon>Pentapetalae</taxon>
        <taxon>rosids</taxon>
        <taxon>fabids</taxon>
        <taxon>Rosales</taxon>
        <taxon>Rosaceae</taxon>
        <taxon>Amygdaloideae</taxon>
        <taxon>Amygdaleae</taxon>
        <taxon>Prunus</taxon>
    </lineage>
</organism>
<dbReference type="EMBL" id="PJQY01002352">
    <property type="protein sequence ID" value="PQP94317.1"/>
    <property type="molecule type" value="Genomic_DNA"/>
</dbReference>
<dbReference type="InterPro" id="IPR045344">
    <property type="entry name" value="C-JID"/>
</dbReference>
<keyword evidence="1" id="KW-0433">Leucine-rich repeat</keyword>
<dbReference type="OrthoDB" id="1165133at2759"/>
<evidence type="ECO:0000256" key="2">
    <source>
        <dbReference type="ARBA" id="ARBA00022737"/>
    </source>
</evidence>
<sequence>MGSSASIELTPHWRDTKWMGYALCAVFQVFSSGWELSCVLEVNGKEEYPAPLLSTDVQPKSDHLWLFYVSRDISFGTEWQSSSCNQLIFSFKSSGSCLVKRCSARLVYEQDVEEFNQIVTQSSSNIDGEGPSGRGRLGSILASVANKFRIPHF</sequence>
<evidence type="ECO:0000259" key="3">
    <source>
        <dbReference type="Pfam" id="PF20160"/>
    </source>
</evidence>
<dbReference type="Pfam" id="PF20160">
    <property type="entry name" value="C-JID"/>
    <property type="match status" value="1"/>
</dbReference>
<comment type="caution">
    <text evidence="4">The sequence shown here is derived from an EMBL/GenBank/DDBJ whole genome shotgun (WGS) entry which is preliminary data.</text>
</comment>
<proteinExistence type="predicted"/>
<accession>A0A314XT23</accession>
<evidence type="ECO:0000256" key="1">
    <source>
        <dbReference type="ARBA" id="ARBA00022614"/>
    </source>
</evidence>
<dbReference type="STRING" id="2094558.A0A314XT23"/>
<reference evidence="4 5" key="1">
    <citation type="submission" date="2018-02" db="EMBL/GenBank/DDBJ databases">
        <title>Draft genome of wild Prunus yedoensis var. nudiflora.</title>
        <authorList>
            <person name="Baek S."/>
            <person name="Kim J.-H."/>
            <person name="Choi K."/>
            <person name="Kim G.-B."/>
            <person name="Cho A."/>
            <person name="Jang H."/>
            <person name="Shin C.-H."/>
            <person name="Yu H.-J."/>
            <person name="Mun J.-H."/>
        </authorList>
    </citation>
    <scope>NUCLEOTIDE SEQUENCE [LARGE SCALE GENOMIC DNA]</scope>
    <source>
        <strain evidence="5">cv. Jeju island</strain>
        <tissue evidence="4">Leaf</tissue>
    </source>
</reference>
<keyword evidence="5" id="KW-1185">Reference proteome</keyword>
<keyword evidence="2" id="KW-0677">Repeat</keyword>
<feature type="domain" description="C-JID" evidence="3">
    <location>
        <begin position="1"/>
        <end position="113"/>
    </location>
</feature>
<dbReference type="Proteomes" id="UP000250321">
    <property type="component" value="Unassembled WGS sequence"/>
</dbReference>
<evidence type="ECO:0000313" key="5">
    <source>
        <dbReference type="Proteomes" id="UP000250321"/>
    </source>
</evidence>
<gene>
    <name evidence="4" type="ORF">Pyn_00410</name>
</gene>